<protein>
    <submittedName>
        <fullName evidence="1">Lysine histidine transporter-like 8</fullName>
    </submittedName>
</protein>
<name>A0ACC1XY82_MELAZ</name>
<accession>A0ACC1XY82</accession>
<gene>
    <name evidence="1" type="ORF">OWV82_010991</name>
</gene>
<evidence type="ECO:0000313" key="2">
    <source>
        <dbReference type="Proteomes" id="UP001164539"/>
    </source>
</evidence>
<comment type="caution">
    <text evidence="1">The sequence shown here is derived from an EMBL/GenBank/DDBJ whole genome shotgun (WGS) entry which is preliminary data.</text>
</comment>
<dbReference type="EMBL" id="CM051399">
    <property type="protein sequence ID" value="KAJ4715902.1"/>
    <property type="molecule type" value="Genomic_DNA"/>
</dbReference>
<evidence type="ECO:0000313" key="1">
    <source>
        <dbReference type="EMBL" id="KAJ4715902.1"/>
    </source>
</evidence>
<sequence>MRMGEVVDEVNVSNPATPKLVSAPATPPISAPPSQFHSPSLSRSPLLTPVDQIEPAAKTPKTSTPRNATPRNLTPRIRTPRFITPLGSPIRKALKLTRLDPHDAWLPITESRNGNAYYAAFHTLCAGIGIQALVLPVAFPVLGWAWGIIALTLAFIWQLYTLYILVQLHENVENGVRYSRYLQLCGATFGEKLSKWIAIIPLLQLSGGTCLALIIIGGSSMKTFYQTVCGATCTSQPLTTVEWYLVFTCAAVVLSQLPNLNSIAGISLIGAVTAVGYCTIIWVVSVDKGRLPGVSYNPVQSSSEDIVRTVDILNALGIIAFAFRGHNLSLEIQATMPSSEKHPSTVPMWKGVKFAYLVVAMCLFPIAIGGYWAYGQMIPQAGMLTALYVFHARDTSQFVLGLTSVFVIINSVSSFQIYGMPMFDDMESLYVKRKKQPCPWWLRVLFRVFFAFCVFLVAVAVPFAGSLAGLIGGMALPVTLAYPCFMWLKVKKPKAYSPIWCLNWVLGVLGIVLSGLLIASGLYVIIETGIKVSFFNPQ</sequence>
<organism evidence="1 2">
    <name type="scientific">Melia azedarach</name>
    <name type="common">Chinaberry tree</name>
    <dbReference type="NCBI Taxonomy" id="155640"/>
    <lineage>
        <taxon>Eukaryota</taxon>
        <taxon>Viridiplantae</taxon>
        <taxon>Streptophyta</taxon>
        <taxon>Embryophyta</taxon>
        <taxon>Tracheophyta</taxon>
        <taxon>Spermatophyta</taxon>
        <taxon>Magnoliopsida</taxon>
        <taxon>eudicotyledons</taxon>
        <taxon>Gunneridae</taxon>
        <taxon>Pentapetalae</taxon>
        <taxon>rosids</taxon>
        <taxon>malvids</taxon>
        <taxon>Sapindales</taxon>
        <taxon>Meliaceae</taxon>
        <taxon>Melia</taxon>
    </lineage>
</organism>
<proteinExistence type="predicted"/>
<keyword evidence="2" id="KW-1185">Reference proteome</keyword>
<reference evidence="1 2" key="1">
    <citation type="journal article" date="2023" name="Science">
        <title>Complex scaffold remodeling in plant triterpene biosynthesis.</title>
        <authorList>
            <person name="De La Pena R."/>
            <person name="Hodgson H."/>
            <person name="Liu J.C."/>
            <person name="Stephenson M.J."/>
            <person name="Martin A.C."/>
            <person name="Owen C."/>
            <person name="Harkess A."/>
            <person name="Leebens-Mack J."/>
            <person name="Jimenez L.E."/>
            <person name="Osbourn A."/>
            <person name="Sattely E.S."/>
        </authorList>
    </citation>
    <scope>NUCLEOTIDE SEQUENCE [LARGE SCALE GENOMIC DNA]</scope>
    <source>
        <strain evidence="2">cv. JPN11</strain>
        <tissue evidence="1">Leaf</tissue>
    </source>
</reference>
<dbReference type="Proteomes" id="UP001164539">
    <property type="component" value="Chromosome 6"/>
</dbReference>